<reference evidence="2 3" key="1">
    <citation type="journal article" date="2019" name="Sci. Rep.">
        <title>Orb-weaving spider Araneus ventricosus genome elucidates the spidroin gene catalogue.</title>
        <authorList>
            <person name="Kono N."/>
            <person name="Nakamura H."/>
            <person name="Ohtoshi R."/>
            <person name="Moran D.A.P."/>
            <person name="Shinohara A."/>
            <person name="Yoshida Y."/>
            <person name="Fujiwara M."/>
            <person name="Mori M."/>
            <person name="Tomita M."/>
            <person name="Arakawa K."/>
        </authorList>
    </citation>
    <scope>NUCLEOTIDE SEQUENCE [LARGE SCALE GENOMIC DNA]</scope>
</reference>
<evidence type="ECO:0000313" key="2">
    <source>
        <dbReference type="EMBL" id="GBM30757.1"/>
    </source>
</evidence>
<sequence>MEESKKNKGGVKTPSYHTKSFTVFLSSCISQIHSSRKNTPLHRPTYGNAGNPEKCANIDQRSDQQNACERPLYQEFILLESTRGRTLNNGVHSLLVESSYRWSAEFDRLSSAQLQTPTLKNRISNNNLMHMKLVAENLSSRQLFGTYTRVGKNANIF</sequence>
<keyword evidence="3" id="KW-1185">Reference proteome</keyword>
<proteinExistence type="predicted"/>
<evidence type="ECO:0000256" key="1">
    <source>
        <dbReference type="SAM" id="MobiDB-lite"/>
    </source>
</evidence>
<comment type="caution">
    <text evidence="2">The sequence shown here is derived from an EMBL/GenBank/DDBJ whole genome shotgun (WGS) entry which is preliminary data.</text>
</comment>
<dbReference type="Proteomes" id="UP000499080">
    <property type="component" value="Unassembled WGS sequence"/>
</dbReference>
<protein>
    <submittedName>
        <fullName evidence="2">Uncharacterized protein</fullName>
    </submittedName>
</protein>
<dbReference type="AlphaFoldDB" id="A0A4Y2EQF9"/>
<organism evidence="2 3">
    <name type="scientific">Araneus ventricosus</name>
    <name type="common">Orbweaver spider</name>
    <name type="synonym">Epeira ventricosa</name>
    <dbReference type="NCBI Taxonomy" id="182803"/>
    <lineage>
        <taxon>Eukaryota</taxon>
        <taxon>Metazoa</taxon>
        <taxon>Ecdysozoa</taxon>
        <taxon>Arthropoda</taxon>
        <taxon>Chelicerata</taxon>
        <taxon>Arachnida</taxon>
        <taxon>Araneae</taxon>
        <taxon>Araneomorphae</taxon>
        <taxon>Entelegynae</taxon>
        <taxon>Araneoidea</taxon>
        <taxon>Araneidae</taxon>
        <taxon>Araneus</taxon>
    </lineage>
</organism>
<name>A0A4Y2EQF9_ARAVE</name>
<accession>A0A4Y2EQF9</accession>
<dbReference type="EMBL" id="BGPR01000668">
    <property type="protein sequence ID" value="GBM30757.1"/>
    <property type="molecule type" value="Genomic_DNA"/>
</dbReference>
<feature type="region of interest" description="Disordered" evidence="1">
    <location>
        <begin position="35"/>
        <end position="62"/>
    </location>
</feature>
<evidence type="ECO:0000313" key="3">
    <source>
        <dbReference type="Proteomes" id="UP000499080"/>
    </source>
</evidence>
<gene>
    <name evidence="2" type="ORF">AVEN_30579_1</name>
</gene>